<dbReference type="EMBL" id="GBXM01107059">
    <property type="protein sequence ID" value="JAH01518.1"/>
    <property type="molecule type" value="Transcribed_RNA"/>
</dbReference>
<name>A0A0E9PCF0_ANGAN</name>
<feature type="region of interest" description="Disordered" evidence="1">
    <location>
        <begin position="1"/>
        <end position="21"/>
    </location>
</feature>
<evidence type="ECO:0000256" key="1">
    <source>
        <dbReference type="SAM" id="MobiDB-lite"/>
    </source>
</evidence>
<feature type="compositionally biased region" description="Polar residues" evidence="1">
    <location>
        <begin position="1"/>
        <end position="13"/>
    </location>
</feature>
<accession>A0A0E9PCF0</accession>
<organism evidence="2">
    <name type="scientific">Anguilla anguilla</name>
    <name type="common">European freshwater eel</name>
    <name type="synonym">Muraena anguilla</name>
    <dbReference type="NCBI Taxonomy" id="7936"/>
    <lineage>
        <taxon>Eukaryota</taxon>
        <taxon>Metazoa</taxon>
        <taxon>Chordata</taxon>
        <taxon>Craniata</taxon>
        <taxon>Vertebrata</taxon>
        <taxon>Euteleostomi</taxon>
        <taxon>Actinopterygii</taxon>
        <taxon>Neopterygii</taxon>
        <taxon>Teleostei</taxon>
        <taxon>Anguilliformes</taxon>
        <taxon>Anguillidae</taxon>
        <taxon>Anguilla</taxon>
    </lineage>
</organism>
<evidence type="ECO:0000313" key="2">
    <source>
        <dbReference type="EMBL" id="JAH01518.1"/>
    </source>
</evidence>
<sequence>MNFSKTTSKSTENSAEKVTRPSFLLVVQSQ</sequence>
<proteinExistence type="predicted"/>
<dbReference type="AlphaFoldDB" id="A0A0E9PCF0"/>
<reference evidence="2" key="2">
    <citation type="journal article" date="2015" name="Fish Shellfish Immunol.">
        <title>Early steps in the European eel (Anguilla anguilla)-Vibrio vulnificus interaction in the gills: Role of the RtxA13 toxin.</title>
        <authorList>
            <person name="Callol A."/>
            <person name="Pajuelo D."/>
            <person name="Ebbesson L."/>
            <person name="Teles M."/>
            <person name="MacKenzie S."/>
            <person name="Amaro C."/>
        </authorList>
    </citation>
    <scope>NUCLEOTIDE SEQUENCE</scope>
</reference>
<protein>
    <submittedName>
        <fullName evidence="2">Uncharacterized protein</fullName>
    </submittedName>
</protein>
<reference evidence="2" key="1">
    <citation type="submission" date="2014-11" db="EMBL/GenBank/DDBJ databases">
        <authorList>
            <person name="Amaro Gonzalez C."/>
        </authorList>
    </citation>
    <scope>NUCLEOTIDE SEQUENCE</scope>
</reference>